<dbReference type="Gene3D" id="3.40.640.10">
    <property type="entry name" value="Type I PLP-dependent aspartate aminotransferase-like (Major domain)"/>
    <property type="match status" value="1"/>
</dbReference>
<dbReference type="GO" id="GO:0030170">
    <property type="term" value="F:pyridoxal phosphate binding"/>
    <property type="evidence" value="ECO:0007669"/>
    <property type="project" value="TreeGrafter"/>
</dbReference>
<evidence type="ECO:0000256" key="3">
    <source>
        <dbReference type="ARBA" id="ARBA00022898"/>
    </source>
</evidence>
<keyword evidence="3" id="KW-0663">Pyridoxal phosphate</keyword>
<evidence type="ECO:0000256" key="2">
    <source>
        <dbReference type="ARBA" id="ARBA00001933"/>
    </source>
</evidence>
<evidence type="ECO:0000259" key="5">
    <source>
        <dbReference type="Pfam" id="PF00464"/>
    </source>
</evidence>
<dbReference type="GO" id="GO:0005739">
    <property type="term" value="C:mitochondrion"/>
    <property type="evidence" value="ECO:0007669"/>
    <property type="project" value="TreeGrafter"/>
</dbReference>
<keyword evidence="4" id="KW-0812">Transmembrane</keyword>
<gene>
    <name evidence="6" type="primary">SHM7</name>
    <name evidence="6" type="ORF">AXF42_Ash003450</name>
</gene>
<accession>A0A2I0BGA5</accession>
<reference evidence="6 7" key="1">
    <citation type="journal article" date="2017" name="Nature">
        <title>The Apostasia genome and the evolution of orchids.</title>
        <authorList>
            <person name="Zhang G.Q."/>
            <person name="Liu K.W."/>
            <person name="Li Z."/>
            <person name="Lohaus R."/>
            <person name="Hsiao Y.Y."/>
            <person name="Niu S.C."/>
            <person name="Wang J.Y."/>
            <person name="Lin Y.C."/>
            <person name="Xu Q."/>
            <person name="Chen L.J."/>
            <person name="Yoshida K."/>
            <person name="Fujiwara S."/>
            <person name="Wang Z.W."/>
            <person name="Zhang Y.Q."/>
            <person name="Mitsuda N."/>
            <person name="Wang M."/>
            <person name="Liu G.H."/>
            <person name="Pecoraro L."/>
            <person name="Huang H.X."/>
            <person name="Xiao X.J."/>
            <person name="Lin M."/>
            <person name="Wu X.Y."/>
            <person name="Wu W.L."/>
            <person name="Chen Y.Y."/>
            <person name="Chang S.B."/>
            <person name="Sakamoto S."/>
            <person name="Ohme-Takagi M."/>
            <person name="Yagi M."/>
            <person name="Zeng S.J."/>
            <person name="Shen C.Y."/>
            <person name="Yeh C.M."/>
            <person name="Luo Y.B."/>
            <person name="Tsai W.C."/>
            <person name="Van de Peer Y."/>
            <person name="Liu Z.J."/>
        </authorList>
    </citation>
    <scope>NUCLEOTIDE SEQUENCE [LARGE SCALE GENOMIC DNA]</scope>
    <source>
        <strain evidence="7">cv. Shenzhen</strain>
        <tissue evidence="6">Stem</tissue>
    </source>
</reference>
<name>A0A2I0BGA5_9ASPA</name>
<dbReference type="GO" id="GO:0032259">
    <property type="term" value="P:methylation"/>
    <property type="evidence" value="ECO:0007669"/>
    <property type="project" value="UniProtKB-KW"/>
</dbReference>
<dbReference type="GO" id="GO:0019264">
    <property type="term" value="P:glycine biosynthetic process from serine"/>
    <property type="evidence" value="ECO:0007669"/>
    <property type="project" value="TreeGrafter"/>
</dbReference>
<dbReference type="STRING" id="1088818.A0A2I0BGA5"/>
<dbReference type="InterPro" id="IPR015424">
    <property type="entry name" value="PyrdxlP-dep_Trfase"/>
</dbReference>
<feature type="domain" description="Serine hydroxymethyltransferase-like" evidence="5">
    <location>
        <begin position="120"/>
        <end position="333"/>
    </location>
</feature>
<keyword evidence="7" id="KW-1185">Reference proteome</keyword>
<dbReference type="InterPro" id="IPR039429">
    <property type="entry name" value="SHMT-like_dom"/>
</dbReference>
<dbReference type="PANTHER" id="PTHR11680:SF7">
    <property type="entry name" value="SERINE HYDROXYMETHYLTRANSFERASE 7"/>
    <property type="match status" value="1"/>
</dbReference>
<dbReference type="Proteomes" id="UP000236161">
    <property type="component" value="Unassembled WGS sequence"/>
</dbReference>
<evidence type="ECO:0000256" key="1">
    <source>
        <dbReference type="ARBA" id="ARBA00001528"/>
    </source>
</evidence>
<protein>
    <submittedName>
        <fullName evidence="6">Serine hydroxymethyltransferase 7</fullName>
        <ecNumber evidence="6">2.1.2.1</ecNumber>
    </submittedName>
</protein>
<dbReference type="GO" id="GO:0035999">
    <property type="term" value="P:tetrahydrofolate interconversion"/>
    <property type="evidence" value="ECO:0007669"/>
    <property type="project" value="UniProtKB-UniPathway"/>
</dbReference>
<feature type="transmembrane region" description="Helical" evidence="4">
    <location>
        <begin position="339"/>
        <end position="360"/>
    </location>
</feature>
<dbReference type="EMBL" id="KZ451885">
    <property type="protein sequence ID" value="PKA66794.1"/>
    <property type="molecule type" value="Genomic_DNA"/>
</dbReference>
<dbReference type="AlphaFoldDB" id="A0A2I0BGA5"/>
<dbReference type="InterPro" id="IPR049943">
    <property type="entry name" value="Ser_HO-MeTrfase-like"/>
</dbReference>
<proteinExistence type="predicted"/>
<comment type="catalytic activity">
    <reaction evidence="1">
        <text>(6R)-5,10-methylene-5,6,7,8-tetrahydrofolate + glycine + H2O = (6S)-5,6,7,8-tetrahydrofolate + L-serine</text>
        <dbReference type="Rhea" id="RHEA:15481"/>
        <dbReference type="ChEBI" id="CHEBI:15377"/>
        <dbReference type="ChEBI" id="CHEBI:15636"/>
        <dbReference type="ChEBI" id="CHEBI:33384"/>
        <dbReference type="ChEBI" id="CHEBI:57305"/>
        <dbReference type="ChEBI" id="CHEBI:57453"/>
        <dbReference type="EC" id="2.1.2.1"/>
    </reaction>
</comment>
<dbReference type="EC" id="2.1.2.1" evidence="6"/>
<comment type="cofactor">
    <cofactor evidence="2">
        <name>pyridoxal 5'-phosphate</name>
        <dbReference type="ChEBI" id="CHEBI:597326"/>
    </cofactor>
</comment>
<keyword evidence="4" id="KW-0472">Membrane</keyword>
<dbReference type="GO" id="GO:0008168">
    <property type="term" value="F:methyltransferase activity"/>
    <property type="evidence" value="ECO:0007669"/>
    <property type="project" value="UniProtKB-KW"/>
</dbReference>
<dbReference type="UniPathway" id="UPA00193"/>
<sequence length="365" mass="40677">MDLSQCQSNLFLGFHAHRSPISDDSISLQSSWCFRTLPSELLDQQSDNSCDGFVGLDDVADSEEFSLLGYPTSLKRRGRGECLSFSSSFYLHPSKRAAVEADFEKRKATVRSWGNQPISLADPALHEMIEKEKQKQVKGIVLNASENYVCRAVLDALGSHLTNKYSEEMPGACYYGGNQYIDQIEGLCYERALAAFDLDPECWGVNVQPYSCTFANFAVFTGLLMPKERIIGLDTLCGGHVSHGYLTPNGNRMSGASIFFESMSYKVNPKTGCLDYDKVEERAMDFHPKMLICGGSLCLREWDYARFRQIADKCGAILMCDMAHISGIVAAKVKLLRRFVMLATFALIKLPFSVTTVLFVRLESG</sequence>
<dbReference type="PANTHER" id="PTHR11680">
    <property type="entry name" value="SERINE HYDROXYMETHYLTRANSFERASE"/>
    <property type="match status" value="1"/>
</dbReference>
<dbReference type="OrthoDB" id="10265628at2759"/>
<dbReference type="SUPFAM" id="SSF53383">
    <property type="entry name" value="PLP-dependent transferases"/>
    <property type="match status" value="1"/>
</dbReference>
<keyword evidence="6" id="KW-0489">Methyltransferase</keyword>
<evidence type="ECO:0000313" key="6">
    <source>
        <dbReference type="EMBL" id="PKA66794.1"/>
    </source>
</evidence>
<evidence type="ECO:0000313" key="7">
    <source>
        <dbReference type="Proteomes" id="UP000236161"/>
    </source>
</evidence>
<dbReference type="Pfam" id="PF00464">
    <property type="entry name" value="SHMT"/>
    <property type="match status" value="1"/>
</dbReference>
<dbReference type="GO" id="GO:0004372">
    <property type="term" value="F:glycine hydroxymethyltransferase activity"/>
    <property type="evidence" value="ECO:0007669"/>
    <property type="project" value="UniProtKB-EC"/>
</dbReference>
<organism evidence="6 7">
    <name type="scientific">Apostasia shenzhenica</name>
    <dbReference type="NCBI Taxonomy" id="1088818"/>
    <lineage>
        <taxon>Eukaryota</taxon>
        <taxon>Viridiplantae</taxon>
        <taxon>Streptophyta</taxon>
        <taxon>Embryophyta</taxon>
        <taxon>Tracheophyta</taxon>
        <taxon>Spermatophyta</taxon>
        <taxon>Magnoliopsida</taxon>
        <taxon>Liliopsida</taxon>
        <taxon>Asparagales</taxon>
        <taxon>Orchidaceae</taxon>
        <taxon>Apostasioideae</taxon>
        <taxon>Apostasia</taxon>
    </lineage>
</organism>
<keyword evidence="4" id="KW-1133">Transmembrane helix</keyword>
<dbReference type="InterPro" id="IPR015421">
    <property type="entry name" value="PyrdxlP-dep_Trfase_major"/>
</dbReference>
<evidence type="ECO:0000256" key="4">
    <source>
        <dbReference type="SAM" id="Phobius"/>
    </source>
</evidence>
<keyword evidence="6" id="KW-0808">Transferase</keyword>